<comment type="similarity">
    <text evidence="1 7">Belongs to the N(4)/N(6)-methyltransferase family.</text>
</comment>
<dbReference type="Proteomes" id="UP000254280">
    <property type="component" value="Unassembled WGS sequence"/>
</dbReference>
<dbReference type="PROSITE" id="PS00092">
    <property type="entry name" value="N6_MTASE"/>
    <property type="match status" value="1"/>
</dbReference>
<dbReference type="Pfam" id="PF01555">
    <property type="entry name" value="N6_N4_Mtase"/>
    <property type="match status" value="1"/>
</dbReference>
<reference evidence="9 10" key="1">
    <citation type="submission" date="2018-06" db="EMBL/GenBank/DDBJ databases">
        <authorList>
            <consortium name="Pathogen Informatics"/>
            <person name="Doyle S."/>
        </authorList>
    </citation>
    <scope>NUCLEOTIDE SEQUENCE [LARGE SCALE GENOMIC DNA]</scope>
    <source>
        <strain evidence="9 10">NCTC10699</strain>
    </source>
</reference>
<protein>
    <recommendedName>
        <fullName evidence="7">Methyltransferase</fullName>
        <ecNumber evidence="7">2.1.1.-</ecNumber>
    </recommendedName>
</protein>
<dbReference type="PANTHER" id="PTHR13370:SF3">
    <property type="entry name" value="TRNA (GUANINE(10)-N2)-METHYLTRANSFERASE HOMOLOG"/>
    <property type="match status" value="1"/>
</dbReference>
<dbReference type="GO" id="GO:0009007">
    <property type="term" value="F:site-specific DNA-methyltransferase (adenine-specific) activity"/>
    <property type="evidence" value="ECO:0007669"/>
    <property type="project" value="UniProtKB-EC"/>
</dbReference>
<sequence>MMKDNINQFINTILKGDCVENLRIMPSNSVDLIFADPPYFMQTEGELLRSNGEKFSGVEDDWDKFNDFDQYDSFCKEWLTECKRILKPTGSIWVIGSFQNIYRIGYIMQNLGFWILNDVIWNKTNPVPNFGGTRFCNAHETMLWCAKSKNSKFIFNYKTMKHLNNNKQERSIWQIPLCTGSERIKGEDGKKAHSTQKPEALLYKVILSSSKPNDVILDPFFGTGTTGAVAKVLGRNYIGLEREPKYIEIAEKRIAEINPSPSDIELLSLETKPPRVPMKTLIEYNYLTVGQTLFDKNQKPICTVLQNGNVTDNQEELSIHKMSAKSLNKTNNNGWDYFYIFNNNNFVSLDSLRYEYTLAQGK</sequence>
<dbReference type="FunFam" id="3.40.50.150:FF:000276">
    <property type="entry name" value="Methyltransferase"/>
    <property type="match status" value="1"/>
</dbReference>
<dbReference type="EC" id="2.1.1.-" evidence="7"/>
<dbReference type="Gene3D" id="3.40.50.150">
    <property type="entry name" value="Vaccinia Virus protein VP39"/>
    <property type="match status" value="1"/>
</dbReference>
<dbReference type="GO" id="GO:0003677">
    <property type="term" value="F:DNA binding"/>
    <property type="evidence" value="ECO:0007669"/>
    <property type="project" value="UniProtKB-KW"/>
</dbReference>
<evidence type="ECO:0000256" key="7">
    <source>
        <dbReference type="RuleBase" id="RU362026"/>
    </source>
</evidence>
<dbReference type="GO" id="GO:0008170">
    <property type="term" value="F:N-methyltransferase activity"/>
    <property type="evidence" value="ECO:0007669"/>
    <property type="project" value="InterPro"/>
</dbReference>
<keyword evidence="2 9" id="KW-0489">Methyltransferase</keyword>
<evidence type="ECO:0000256" key="5">
    <source>
        <dbReference type="ARBA" id="ARBA00023125"/>
    </source>
</evidence>
<dbReference type="InterPro" id="IPR029063">
    <property type="entry name" value="SAM-dependent_MTases_sf"/>
</dbReference>
<evidence type="ECO:0000256" key="4">
    <source>
        <dbReference type="ARBA" id="ARBA00022691"/>
    </source>
</evidence>
<evidence type="ECO:0000256" key="2">
    <source>
        <dbReference type="ARBA" id="ARBA00022603"/>
    </source>
</evidence>
<evidence type="ECO:0000313" key="10">
    <source>
        <dbReference type="Proteomes" id="UP000254280"/>
    </source>
</evidence>
<feature type="domain" description="DNA methylase N-4/N-6" evidence="8">
    <location>
        <begin position="30"/>
        <end position="252"/>
    </location>
</feature>
<dbReference type="AlphaFoldDB" id="A0A379B2I0"/>
<dbReference type="GO" id="GO:0032259">
    <property type="term" value="P:methylation"/>
    <property type="evidence" value="ECO:0007669"/>
    <property type="project" value="UniProtKB-KW"/>
</dbReference>
<organism evidence="9 10">
    <name type="scientific">[Pasteurella] mairii</name>
    <dbReference type="NCBI Taxonomy" id="757"/>
    <lineage>
        <taxon>Bacteria</taxon>
        <taxon>Pseudomonadati</taxon>
        <taxon>Pseudomonadota</taxon>
        <taxon>Gammaproteobacteria</taxon>
        <taxon>Pasteurellales</taxon>
        <taxon>Pasteurellaceae</taxon>
    </lineage>
</organism>
<proteinExistence type="inferred from homology"/>
<dbReference type="InterPro" id="IPR001091">
    <property type="entry name" value="RM_Methyltransferase"/>
</dbReference>
<gene>
    <name evidence="9" type="primary">dpnA</name>
    <name evidence="9" type="ORF">NCTC10699_00235</name>
</gene>
<dbReference type="REBASE" id="402966">
    <property type="entry name" value="M.Pma10699III"/>
</dbReference>
<dbReference type="InterPro" id="IPR002941">
    <property type="entry name" value="DNA_methylase_N4/N6"/>
</dbReference>
<accession>A0A379B2I0</accession>
<keyword evidence="5" id="KW-0238">DNA-binding</keyword>
<evidence type="ECO:0000259" key="8">
    <source>
        <dbReference type="Pfam" id="PF01555"/>
    </source>
</evidence>
<dbReference type="EMBL" id="UGSS01000002">
    <property type="protein sequence ID" value="SUB32652.1"/>
    <property type="molecule type" value="Genomic_DNA"/>
</dbReference>
<evidence type="ECO:0000313" key="9">
    <source>
        <dbReference type="EMBL" id="SUB32652.1"/>
    </source>
</evidence>
<evidence type="ECO:0000256" key="6">
    <source>
        <dbReference type="ARBA" id="ARBA00047942"/>
    </source>
</evidence>
<evidence type="ECO:0000256" key="3">
    <source>
        <dbReference type="ARBA" id="ARBA00022679"/>
    </source>
</evidence>
<dbReference type="InterPro" id="IPR002052">
    <property type="entry name" value="DNA_methylase_N6_adenine_CS"/>
</dbReference>
<comment type="catalytic activity">
    <reaction evidence="6">
        <text>a 2'-deoxyadenosine in DNA + S-adenosyl-L-methionine = an N(6)-methyl-2'-deoxyadenosine in DNA + S-adenosyl-L-homocysteine + H(+)</text>
        <dbReference type="Rhea" id="RHEA:15197"/>
        <dbReference type="Rhea" id="RHEA-COMP:12418"/>
        <dbReference type="Rhea" id="RHEA-COMP:12419"/>
        <dbReference type="ChEBI" id="CHEBI:15378"/>
        <dbReference type="ChEBI" id="CHEBI:57856"/>
        <dbReference type="ChEBI" id="CHEBI:59789"/>
        <dbReference type="ChEBI" id="CHEBI:90615"/>
        <dbReference type="ChEBI" id="CHEBI:90616"/>
        <dbReference type="EC" id="2.1.1.72"/>
    </reaction>
</comment>
<dbReference type="GO" id="GO:0005737">
    <property type="term" value="C:cytoplasm"/>
    <property type="evidence" value="ECO:0007669"/>
    <property type="project" value="TreeGrafter"/>
</dbReference>
<keyword evidence="4" id="KW-0949">S-adenosyl-L-methionine</keyword>
<dbReference type="SUPFAM" id="SSF53335">
    <property type="entry name" value="S-adenosyl-L-methionine-dependent methyltransferases"/>
    <property type="match status" value="1"/>
</dbReference>
<dbReference type="OrthoDB" id="9816043at2"/>
<evidence type="ECO:0000256" key="1">
    <source>
        <dbReference type="ARBA" id="ARBA00006594"/>
    </source>
</evidence>
<dbReference type="PRINTS" id="PR00508">
    <property type="entry name" value="S21N4MTFRASE"/>
</dbReference>
<name>A0A379B2I0_9PAST</name>
<dbReference type="PANTHER" id="PTHR13370">
    <property type="entry name" value="RNA METHYLASE-RELATED"/>
    <property type="match status" value="1"/>
</dbReference>
<keyword evidence="10" id="KW-1185">Reference proteome</keyword>
<keyword evidence="3 9" id="KW-0808">Transferase</keyword>